<dbReference type="AlphaFoldDB" id="A0A2P8DK84"/>
<dbReference type="Gene3D" id="3.30.565.10">
    <property type="entry name" value="Histidine kinase-like ATPase, C-terminal domain"/>
    <property type="match status" value="1"/>
</dbReference>
<dbReference type="GO" id="GO:0005886">
    <property type="term" value="C:plasma membrane"/>
    <property type="evidence" value="ECO:0007669"/>
    <property type="project" value="TreeGrafter"/>
</dbReference>
<dbReference type="Pfam" id="PF08376">
    <property type="entry name" value="NIT"/>
    <property type="match status" value="1"/>
</dbReference>
<evidence type="ECO:0000256" key="2">
    <source>
        <dbReference type="ARBA" id="ARBA00012438"/>
    </source>
</evidence>
<comment type="catalytic activity">
    <reaction evidence="1">
        <text>ATP + protein L-histidine = ADP + protein N-phospho-L-histidine.</text>
        <dbReference type="EC" id="2.7.13.3"/>
    </reaction>
</comment>
<proteinExistence type="predicted"/>
<keyword evidence="10" id="KW-1185">Reference proteome</keyword>
<dbReference type="SUPFAM" id="SSF55874">
    <property type="entry name" value="ATPase domain of HSP90 chaperone/DNA topoisomerase II/histidine kinase"/>
    <property type="match status" value="1"/>
</dbReference>
<dbReference type="InterPro" id="IPR050428">
    <property type="entry name" value="TCS_sensor_his_kinase"/>
</dbReference>
<dbReference type="GO" id="GO:0004673">
    <property type="term" value="F:protein histidine kinase activity"/>
    <property type="evidence" value="ECO:0007669"/>
    <property type="project" value="UniProtKB-EC"/>
</dbReference>
<dbReference type="InterPro" id="IPR013587">
    <property type="entry name" value="Nitrate/nitrite_sensing"/>
</dbReference>
<dbReference type="InterPro" id="IPR036890">
    <property type="entry name" value="HATPase_C_sf"/>
</dbReference>
<keyword evidence="4" id="KW-0808">Transferase</keyword>
<feature type="domain" description="Histidine kinase/HSP90-like ATPase" evidence="8">
    <location>
        <begin position="551"/>
        <end position="664"/>
    </location>
</feature>
<reference evidence="9 10" key="1">
    <citation type="submission" date="2018-03" db="EMBL/GenBank/DDBJ databases">
        <title>Genomic Encyclopedia of Archaeal and Bacterial Type Strains, Phase II (KMG-II): from individual species to whole genera.</title>
        <authorList>
            <person name="Goeker M."/>
        </authorList>
    </citation>
    <scope>NUCLEOTIDE SEQUENCE [LARGE SCALE GENOMIC DNA]</scope>
    <source>
        <strain evidence="9 10">DSM 45312</strain>
    </source>
</reference>
<sequence length="709" mass="75176">MGGQHASKAAPDQGKGPKRTIRRQLTRIVLIPSISFLALWAVITATGTVQAGAALLTVKEGGRGLDALTDVAAELRKERRLSQVHLAGLDEDAAVSVLARLRGQRAETDRALKSAAKSAEGLYDHGEGELDRRVDSLLGDRAELAALRTGVDEQDSAGPADRAAVLDGYTAVISDALLVAEAVVVQLDDDRSLAAGVLALDLMGALDQYSQADALLAGALTAGEMTYEETARFTYLSASYRDTLTRAERNLGPAERASFKEMLGDASWVRTEQFSRRVVTRAPVVADPPGATTGDGAAFNTEIPVSGTDWDNAVRDAAPAFDALVAAQTDTAISEATSAALWRIGTNLSGCLIALAAGGVAIVVALRSSRRVTERLRGLRGDTLELSATRLPELVAAAQSGRRVDVAKELPPLSHGDDEIGQVADAFNTAQRTAVGAAVKQAEIREGATRVFLGIAYRNQALVQRQLRLLDEIEFAEEDAPALQRLFRLDHLITRGRRYADNLIILGGAGSARRWREPRSLVEVLRAAISETEDYERVRLTSAPKLHIQGFAVADVVHLVAELVENATQFSPAGSPVDVNSGAVPGGLAVDVEDRGLGMTEETMDAANRTLADPPEFDVMALPEEPRLGLFVVARLAARHGVKVRLSPSPYGGTRATALLPQRLLEDAPGPDESQLAPVTLLSTKTGRGTADPRGLDGQGGRGRGKADD</sequence>
<evidence type="ECO:0000313" key="10">
    <source>
        <dbReference type="Proteomes" id="UP000240542"/>
    </source>
</evidence>
<dbReference type="SMART" id="SM00387">
    <property type="entry name" value="HATPase_c"/>
    <property type="match status" value="1"/>
</dbReference>
<evidence type="ECO:0000256" key="1">
    <source>
        <dbReference type="ARBA" id="ARBA00000085"/>
    </source>
</evidence>
<evidence type="ECO:0000259" key="8">
    <source>
        <dbReference type="SMART" id="SM00387"/>
    </source>
</evidence>
<dbReference type="PANTHER" id="PTHR45436:SF5">
    <property type="entry name" value="SENSOR HISTIDINE KINASE TRCS"/>
    <property type="match status" value="1"/>
</dbReference>
<dbReference type="OrthoDB" id="3845898at2"/>
<evidence type="ECO:0000256" key="7">
    <source>
        <dbReference type="SAM" id="Phobius"/>
    </source>
</evidence>
<evidence type="ECO:0000256" key="6">
    <source>
        <dbReference type="SAM" id="MobiDB-lite"/>
    </source>
</evidence>
<feature type="transmembrane region" description="Helical" evidence="7">
    <location>
        <begin position="25"/>
        <end position="43"/>
    </location>
</feature>
<protein>
    <recommendedName>
        <fullName evidence="2">histidine kinase</fullName>
        <ecNumber evidence="2">2.7.13.3</ecNumber>
    </recommendedName>
</protein>
<dbReference type="Proteomes" id="UP000240542">
    <property type="component" value="Unassembled WGS sequence"/>
</dbReference>
<organism evidence="9 10">
    <name type="scientific">Murinocardiopsis flavida</name>
    <dbReference type="NCBI Taxonomy" id="645275"/>
    <lineage>
        <taxon>Bacteria</taxon>
        <taxon>Bacillati</taxon>
        <taxon>Actinomycetota</taxon>
        <taxon>Actinomycetes</taxon>
        <taxon>Streptosporangiales</taxon>
        <taxon>Nocardiopsidaceae</taxon>
        <taxon>Murinocardiopsis</taxon>
    </lineage>
</organism>
<dbReference type="Pfam" id="PF02518">
    <property type="entry name" value="HATPase_c"/>
    <property type="match status" value="1"/>
</dbReference>
<evidence type="ECO:0000256" key="3">
    <source>
        <dbReference type="ARBA" id="ARBA00022553"/>
    </source>
</evidence>
<keyword evidence="5 9" id="KW-0418">Kinase</keyword>
<comment type="caution">
    <text evidence="9">The sequence shown here is derived from an EMBL/GenBank/DDBJ whole genome shotgun (WGS) entry which is preliminary data.</text>
</comment>
<dbReference type="EC" id="2.7.13.3" evidence="2"/>
<feature type="region of interest" description="Disordered" evidence="6">
    <location>
        <begin position="666"/>
        <end position="709"/>
    </location>
</feature>
<dbReference type="EMBL" id="PYGA01000007">
    <property type="protein sequence ID" value="PSK97619.1"/>
    <property type="molecule type" value="Genomic_DNA"/>
</dbReference>
<evidence type="ECO:0000256" key="5">
    <source>
        <dbReference type="ARBA" id="ARBA00022777"/>
    </source>
</evidence>
<keyword evidence="3" id="KW-0597">Phosphoprotein</keyword>
<name>A0A2P8DK84_9ACTN</name>
<evidence type="ECO:0000313" key="9">
    <source>
        <dbReference type="EMBL" id="PSK97619.1"/>
    </source>
</evidence>
<dbReference type="PANTHER" id="PTHR45436">
    <property type="entry name" value="SENSOR HISTIDINE KINASE YKOH"/>
    <property type="match status" value="1"/>
</dbReference>
<evidence type="ECO:0000256" key="4">
    <source>
        <dbReference type="ARBA" id="ARBA00022679"/>
    </source>
</evidence>
<keyword evidence="7" id="KW-1133">Transmembrane helix</keyword>
<gene>
    <name evidence="9" type="ORF">CLV63_1077</name>
</gene>
<dbReference type="InterPro" id="IPR003594">
    <property type="entry name" value="HATPase_dom"/>
</dbReference>
<dbReference type="RefSeq" id="WP_106582977.1">
    <property type="nucleotide sequence ID" value="NZ_PYGA01000007.1"/>
</dbReference>
<keyword evidence="7" id="KW-0472">Membrane</keyword>
<accession>A0A2P8DK84</accession>
<keyword evidence="7" id="KW-0812">Transmembrane</keyword>
<dbReference type="GO" id="GO:0000160">
    <property type="term" value="P:phosphorelay signal transduction system"/>
    <property type="evidence" value="ECO:0007669"/>
    <property type="project" value="TreeGrafter"/>
</dbReference>